<dbReference type="EC" id="5.6.2.1" evidence="2"/>
<dbReference type="SUPFAM" id="SSF56712">
    <property type="entry name" value="Prokaryotic type I DNA topoisomerase"/>
    <property type="match status" value="1"/>
</dbReference>
<dbReference type="GO" id="GO:0006265">
    <property type="term" value="P:DNA topological change"/>
    <property type="evidence" value="ECO:0007669"/>
    <property type="project" value="InterPro"/>
</dbReference>
<feature type="compositionally biased region" description="Polar residues" evidence="3">
    <location>
        <begin position="148"/>
        <end position="158"/>
    </location>
</feature>
<comment type="caution">
    <text evidence="5">The sequence shown here is derived from an EMBL/GenBank/DDBJ whole genome shotgun (WGS) entry which is preliminary data.</text>
</comment>
<evidence type="ECO:0000256" key="3">
    <source>
        <dbReference type="SAM" id="MobiDB-lite"/>
    </source>
</evidence>
<evidence type="ECO:0000313" key="6">
    <source>
        <dbReference type="Proteomes" id="UP001201812"/>
    </source>
</evidence>
<feature type="domain" description="Topo IA-type catalytic" evidence="4">
    <location>
        <begin position="1"/>
        <end position="112"/>
    </location>
</feature>
<dbReference type="InterPro" id="IPR013824">
    <property type="entry name" value="Topo_IA_cen_sub1"/>
</dbReference>
<feature type="compositionally biased region" description="Polar residues" evidence="3">
    <location>
        <begin position="221"/>
        <end position="233"/>
    </location>
</feature>
<dbReference type="InterPro" id="IPR013497">
    <property type="entry name" value="Topo_IA_cen"/>
</dbReference>
<reference evidence="5" key="1">
    <citation type="submission" date="2022-01" db="EMBL/GenBank/DDBJ databases">
        <title>Genome Sequence Resource for Two Populations of Ditylenchus destructor, the Migratory Endoparasitic Phytonematode.</title>
        <authorList>
            <person name="Zhang H."/>
            <person name="Lin R."/>
            <person name="Xie B."/>
        </authorList>
    </citation>
    <scope>NUCLEOTIDE SEQUENCE</scope>
    <source>
        <strain evidence="5">BazhouSP</strain>
    </source>
</reference>
<dbReference type="GO" id="GO:0006281">
    <property type="term" value="P:DNA repair"/>
    <property type="evidence" value="ECO:0007669"/>
    <property type="project" value="TreeGrafter"/>
</dbReference>
<dbReference type="PANTHER" id="PTHR11390:SF21">
    <property type="entry name" value="DNA TOPOISOMERASE 3-ALPHA"/>
    <property type="match status" value="1"/>
</dbReference>
<dbReference type="InterPro" id="IPR023405">
    <property type="entry name" value="Topo_IA_core_domain"/>
</dbReference>
<dbReference type="GO" id="GO:0005634">
    <property type="term" value="C:nucleus"/>
    <property type="evidence" value="ECO:0007669"/>
    <property type="project" value="TreeGrafter"/>
</dbReference>
<evidence type="ECO:0000256" key="2">
    <source>
        <dbReference type="RuleBase" id="RU362092"/>
    </source>
</evidence>
<dbReference type="Pfam" id="PF01131">
    <property type="entry name" value="Topoisom_bac"/>
    <property type="match status" value="1"/>
</dbReference>
<dbReference type="GO" id="GO:0003917">
    <property type="term" value="F:DNA topoisomerase type I (single strand cut, ATP-independent) activity"/>
    <property type="evidence" value="ECO:0007669"/>
    <property type="project" value="UniProtKB-EC"/>
</dbReference>
<dbReference type="Gene3D" id="1.10.460.10">
    <property type="entry name" value="Topoisomerase I, domain 2"/>
    <property type="match status" value="1"/>
</dbReference>
<dbReference type="GO" id="GO:0003677">
    <property type="term" value="F:DNA binding"/>
    <property type="evidence" value="ECO:0007669"/>
    <property type="project" value="UniProtKB-KW"/>
</dbReference>
<name>A0AAD4MTN2_9BILA</name>
<organism evidence="5 6">
    <name type="scientific">Ditylenchus destructor</name>
    <dbReference type="NCBI Taxonomy" id="166010"/>
    <lineage>
        <taxon>Eukaryota</taxon>
        <taxon>Metazoa</taxon>
        <taxon>Ecdysozoa</taxon>
        <taxon>Nematoda</taxon>
        <taxon>Chromadorea</taxon>
        <taxon>Rhabditida</taxon>
        <taxon>Tylenchina</taxon>
        <taxon>Tylenchomorpha</taxon>
        <taxon>Sphaerularioidea</taxon>
        <taxon>Anguinidae</taxon>
        <taxon>Anguininae</taxon>
        <taxon>Ditylenchus</taxon>
    </lineage>
</organism>
<dbReference type="EMBL" id="JAKKPZ010000053">
    <property type="protein sequence ID" value="KAI1705787.1"/>
    <property type="molecule type" value="Genomic_DNA"/>
</dbReference>
<dbReference type="InterPro" id="IPR000380">
    <property type="entry name" value="Topo_IA"/>
</dbReference>
<feature type="region of interest" description="Disordered" evidence="3">
    <location>
        <begin position="193"/>
        <end position="233"/>
    </location>
</feature>
<keyword evidence="2" id="KW-0799">Topoisomerase</keyword>
<comment type="catalytic activity">
    <reaction evidence="2">
        <text>ATP-independent breakage of single-stranded DNA, followed by passage and rejoining.</text>
        <dbReference type="EC" id="5.6.2.1"/>
    </reaction>
</comment>
<protein>
    <recommendedName>
        <fullName evidence="2">DNA topoisomerase</fullName>
        <ecNumber evidence="2">5.6.2.1</ecNumber>
    </recommendedName>
</protein>
<dbReference type="PANTHER" id="PTHR11390">
    <property type="entry name" value="PROKARYOTIC DNA TOPOISOMERASE"/>
    <property type="match status" value="1"/>
</dbReference>
<gene>
    <name evidence="5" type="ORF">DdX_13399</name>
</gene>
<comment type="similarity">
    <text evidence="2">Belongs to the type IA topoisomerase family.</text>
</comment>
<dbReference type="AlphaFoldDB" id="A0AAD4MTN2"/>
<dbReference type="PROSITE" id="PS52039">
    <property type="entry name" value="TOPO_IA_2"/>
    <property type="match status" value="1"/>
</dbReference>
<feature type="region of interest" description="Disordered" evidence="3">
    <location>
        <begin position="135"/>
        <end position="180"/>
    </location>
</feature>
<comment type="function">
    <text evidence="2">Introduces a single-strand break via transesterification at a target site in duplex DNA. Releases the supercoiling and torsional tension of DNA introduced during the DNA replication and transcription by transiently cleaving and rejoining one strand of the DNA duplex. The scissile phosphodiester is attacked by the catalytic tyrosine of the enzyme, resulting in the formation of a DNA-(5'-phosphotyrosyl)-enzyme intermediate and the expulsion of a 3'-OH DNA strand.</text>
</comment>
<evidence type="ECO:0000259" key="4">
    <source>
        <dbReference type="PROSITE" id="PS52039"/>
    </source>
</evidence>
<evidence type="ECO:0000256" key="1">
    <source>
        <dbReference type="ARBA" id="ARBA00023235"/>
    </source>
</evidence>
<dbReference type="Proteomes" id="UP001201812">
    <property type="component" value="Unassembled WGS sequence"/>
</dbReference>
<keyword evidence="2" id="KW-0238">DNA-binding</keyword>
<keyword evidence="1 2" id="KW-0413">Isomerase</keyword>
<keyword evidence="6" id="KW-1185">Reference proteome</keyword>
<dbReference type="GO" id="GO:0006310">
    <property type="term" value="P:DNA recombination"/>
    <property type="evidence" value="ECO:0007669"/>
    <property type="project" value="TreeGrafter"/>
</dbReference>
<evidence type="ECO:0000313" key="5">
    <source>
        <dbReference type="EMBL" id="KAI1705787.1"/>
    </source>
</evidence>
<accession>A0AAD4MTN2</accession>
<proteinExistence type="inferred from homology"/>
<sequence>MNMAKKKSSPPTHLTESELIAKMEQYAIGTDASIPTHVQNISDRGYISEGRKLVPTQLGIALVKAFRELDQDLVLPTVRAEVERSLSRIAKGEADHDTVRDEILNLYKEKFLKLTSRFYTVGHTFQGCFPPRGAYEPPALDHRPKAGSSKQNVSTGGSKRTKATSKSEIDNKRTKKIPSLMSVKPSAFASTCAQPYFNPRRPTNDTETNAANKRKLPAEAPSSNKRQNDNSVVYNDEEAPFPIRALRDAKLKLIRPLSRSLSENRDIVGWERLGWGWK</sequence>